<evidence type="ECO:0000256" key="9">
    <source>
        <dbReference type="ARBA" id="ARBA00022889"/>
    </source>
</evidence>
<keyword evidence="6" id="KW-0812">Transmembrane</keyword>
<evidence type="ECO:0000256" key="5">
    <source>
        <dbReference type="ARBA" id="ARBA00022553"/>
    </source>
</evidence>
<dbReference type="SUPFAM" id="SSF48726">
    <property type="entry name" value="Immunoglobulin"/>
    <property type="match status" value="4"/>
</dbReference>
<dbReference type="InterPro" id="IPR036179">
    <property type="entry name" value="Ig-like_dom_sf"/>
</dbReference>
<feature type="region of interest" description="Disordered" evidence="17">
    <location>
        <begin position="422"/>
        <end position="448"/>
    </location>
</feature>
<dbReference type="Pfam" id="PF17736">
    <property type="entry name" value="Ig_C17orf99"/>
    <property type="match status" value="1"/>
</dbReference>
<reference evidence="19 20" key="1">
    <citation type="journal article" date="2022" name="Gigascience">
        <title>A chromosome-level genome assembly and annotation of the desert horned lizard, Phrynosoma platyrhinos, provides insight into chromosomal rearrangements among reptiles.</title>
        <authorList>
            <person name="Koochekian N."/>
            <person name="Ascanio A."/>
            <person name="Farleigh K."/>
            <person name="Card D.C."/>
            <person name="Schield D.R."/>
            <person name="Castoe T.A."/>
            <person name="Jezkova T."/>
        </authorList>
    </citation>
    <scope>NUCLEOTIDE SEQUENCE [LARGE SCALE GENOMIC DNA]</scope>
    <source>
        <strain evidence="19">NK-2021</strain>
    </source>
</reference>
<name>A0ABQ7TI74_PHRPL</name>
<comment type="subcellular location">
    <subcellularLocation>
        <location evidence="2">Cell junction</location>
    </subcellularLocation>
    <subcellularLocation>
        <location evidence="1">Cell membrane</location>
        <topology evidence="1">Single-pass type I membrane protein</topology>
    </subcellularLocation>
    <subcellularLocation>
        <location evidence="3">Membrane raft</location>
    </subcellularLocation>
</comment>
<accession>A0ABQ7TI74</accession>
<comment type="caution">
    <text evidence="19">The sequence shown here is derived from an EMBL/GenBank/DDBJ whole genome shotgun (WGS) entry which is preliminary data.</text>
</comment>
<protein>
    <recommendedName>
        <fullName evidence="16">Platelet endothelial cell adhesion molecule</fullName>
    </recommendedName>
</protein>
<organism evidence="19 20">
    <name type="scientific">Phrynosoma platyrhinos</name>
    <name type="common">Desert horned lizard</name>
    <dbReference type="NCBI Taxonomy" id="52577"/>
    <lineage>
        <taxon>Eukaryota</taxon>
        <taxon>Metazoa</taxon>
        <taxon>Chordata</taxon>
        <taxon>Craniata</taxon>
        <taxon>Vertebrata</taxon>
        <taxon>Euteleostomi</taxon>
        <taxon>Lepidosauria</taxon>
        <taxon>Squamata</taxon>
        <taxon>Bifurcata</taxon>
        <taxon>Unidentata</taxon>
        <taxon>Episquamata</taxon>
        <taxon>Toxicofera</taxon>
        <taxon>Iguania</taxon>
        <taxon>Phrynosomatidae</taxon>
        <taxon>Phrynosomatinae</taxon>
        <taxon>Phrynosoma</taxon>
    </lineage>
</organism>
<dbReference type="InterPro" id="IPR003598">
    <property type="entry name" value="Ig_sub2"/>
</dbReference>
<dbReference type="InterPro" id="IPR013783">
    <property type="entry name" value="Ig-like_fold"/>
</dbReference>
<evidence type="ECO:0000256" key="17">
    <source>
        <dbReference type="SAM" id="MobiDB-lite"/>
    </source>
</evidence>
<dbReference type="SMART" id="SM00409">
    <property type="entry name" value="IG"/>
    <property type="match status" value="4"/>
</dbReference>
<evidence type="ECO:0000256" key="7">
    <source>
        <dbReference type="ARBA" id="ARBA00022729"/>
    </source>
</evidence>
<evidence type="ECO:0000256" key="2">
    <source>
        <dbReference type="ARBA" id="ARBA00004282"/>
    </source>
</evidence>
<evidence type="ECO:0000259" key="18">
    <source>
        <dbReference type="PROSITE" id="PS50835"/>
    </source>
</evidence>
<evidence type="ECO:0000256" key="3">
    <source>
        <dbReference type="ARBA" id="ARBA00004285"/>
    </source>
</evidence>
<keyword evidence="20" id="KW-1185">Reference proteome</keyword>
<evidence type="ECO:0000313" key="20">
    <source>
        <dbReference type="Proteomes" id="UP000826234"/>
    </source>
</evidence>
<keyword evidence="14" id="KW-0325">Glycoprotein</keyword>
<keyword evidence="8" id="KW-0677">Repeat</keyword>
<dbReference type="InterPro" id="IPR050488">
    <property type="entry name" value="Ig_Fc_receptor"/>
</dbReference>
<evidence type="ECO:0000313" key="19">
    <source>
        <dbReference type="EMBL" id="KAH0629291.1"/>
    </source>
</evidence>
<keyword evidence="9" id="KW-0130">Cell adhesion</keyword>
<evidence type="ECO:0000256" key="1">
    <source>
        <dbReference type="ARBA" id="ARBA00004251"/>
    </source>
</evidence>
<dbReference type="Gene3D" id="2.60.40.10">
    <property type="entry name" value="Immunoglobulins"/>
    <property type="match status" value="4"/>
</dbReference>
<evidence type="ECO:0000256" key="13">
    <source>
        <dbReference type="ARBA" id="ARBA00023157"/>
    </source>
</evidence>
<evidence type="ECO:0000256" key="16">
    <source>
        <dbReference type="ARBA" id="ARBA00049765"/>
    </source>
</evidence>
<feature type="domain" description="Ig-like" evidence="18">
    <location>
        <begin position="117"/>
        <end position="178"/>
    </location>
</feature>
<dbReference type="Pfam" id="PF13895">
    <property type="entry name" value="Ig_2"/>
    <property type="match status" value="3"/>
</dbReference>
<feature type="compositionally biased region" description="Basic and acidic residues" evidence="17">
    <location>
        <begin position="424"/>
        <end position="438"/>
    </location>
</feature>
<dbReference type="PANTHER" id="PTHR11481:SF5">
    <property type="entry name" value="PLATELET ENDOTHELIAL CELL ADHESION MOLECULE"/>
    <property type="match status" value="1"/>
</dbReference>
<dbReference type="PROSITE" id="PS50835">
    <property type="entry name" value="IG_LIKE"/>
    <property type="match status" value="3"/>
</dbReference>
<evidence type="ECO:0000256" key="6">
    <source>
        <dbReference type="ARBA" id="ARBA00022692"/>
    </source>
</evidence>
<keyword evidence="4" id="KW-1003">Cell membrane</keyword>
<dbReference type="SMART" id="SM00408">
    <property type="entry name" value="IGc2"/>
    <property type="match status" value="2"/>
</dbReference>
<evidence type="ECO:0000256" key="8">
    <source>
        <dbReference type="ARBA" id="ARBA00022737"/>
    </source>
</evidence>
<feature type="domain" description="Ig-like" evidence="18">
    <location>
        <begin position="291"/>
        <end position="381"/>
    </location>
</feature>
<evidence type="ECO:0000256" key="12">
    <source>
        <dbReference type="ARBA" id="ARBA00023136"/>
    </source>
</evidence>
<evidence type="ECO:0000256" key="10">
    <source>
        <dbReference type="ARBA" id="ARBA00022949"/>
    </source>
</evidence>
<dbReference type="InterPro" id="IPR003599">
    <property type="entry name" value="Ig_sub"/>
</dbReference>
<dbReference type="InterPro" id="IPR007110">
    <property type="entry name" value="Ig-like_dom"/>
</dbReference>
<dbReference type="InterPro" id="IPR040878">
    <property type="entry name" value="IL-40-like_Ig"/>
</dbReference>
<dbReference type="Proteomes" id="UP000826234">
    <property type="component" value="Unassembled WGS sequence"/>
</dbReference>
<evidence type="ECO:0000256" key="15">
    <source>
        <dbReference type="ARBA" id="ARBA00023319"/>
    </source>
</evidence>
<keyword evidence="5" id="KW-0597">Phosphoprotein</keyword>
<dbReference type="EMBL" id="JAIPUX010000439">
    <property type="protein sequence ID" value="KAH0629291.1"/>
    <property type="molecule type" value="Genomic_DNA"/>
</dbReference>
<proteinExistence type="predicted"/>
<evidence type="ECO:0000256" key="11">
    <source>
        <dbReference type="ARBA" id="ARBA00022989"/>
    </source>
</evidence>
<keyword evidence="13" id="KW-1015">Disulfide bond</keyword>
<evidence type="ECO:0000256" key="4">
    <source>
        <dbReference type="ARBA" id="ARBA00022475"/>
    </source>
</evidence>
<feature type="domain" description="Ig-like" evidence="18">
    <location>
        <begin position="27"/>
        <end position="104"/>
    </location>
</feature>
<dbReference type="PANTHER" id="PTHR11481">
    <property type="entry name" value="IMMUNOGLOBULIN FC RECEPTOR"/>
    <property type="match status" value="1"/>
</dbReference>
<keyword evidence="10" id="KW-0965">Cell junction</keyword>
<keyword evidence="7" id="KW-0732">Signal</keyword>
<keyword evidence="12" id="KW-0472">Membrane</keyword>
<keyword evidence="11" id="KW-1133">Transmembrane helix</keyword>
<sequence>MNSITGQEVSEPSNRAIVTVVEPFSNPKITIRPPQNITEGDKIDIECTTVLSPQAQTEILIQKNRTILNSTKGRETVTYSKIATMEDNDNYTCKAELGSVSKISVVNVVVTELFSKPELIIQKPNLDEDSWLVVRCQVNGPQSINVFLLKNNNILRNSSNYIHRARVSDSGAYVCRAEVKGIVKESDPVLVRVYAPVSQPVLSQPASQVAVLGKYFILYCNSSQGTPPIIYTLYRGNVFVKNKTVGTKNKAAKFEVQALGMHRLEEYSCHAQNGHSRTEKSTGLNITVIAPVGNVSLGRLPEGDVEDGQELTLLCSVSSGSFPIEFHFFRENNAKSLHWVTEGKKHRALWHRTGITSQDAGRYFCRADNQAKSFVESKRIVVNAKGNSLELASSMPATNSMGEKLTLGQNNEREFFYGYNEDDEKNHINSKEENKGADNENAEVEYTEVEVSVPDPYRAPVAKKNETVYTEIRKAVNGK</sequence>
<dbReference type="CDD" id="cd00096">
    <property type="entry name" value="Ig"/>
    <property type="match status" value="1"/>
</dbReference>
<evidence type="ECO:0000256" key="14">
    <source>
        <dbReference type="ARBA" id="ARBA00023180"/>
    </source>
</evidence>
<gene>
    <name evidence="19" type="ORF">JD844_011241</name>
</gene>
<keyword evidence="15" id="KW-0393">Immunoglobulin domain</keyword>